<dbReference type="EMBL" id="CP014334">
    <property type="protein sequence ID" value="AMW31995.2"/>
    <property type="molecule type" value="Genomic_DNA"/>
</dbReference>
<gene>
    <name evidence="2" type="ORF">NA23_00650</name>
</gene>
<evidence type="ECO:0000313" key="3">
    <source>
        <dbReference type="Proteomes" id="UP000093740"/>
    </source>
</evidence>
<dbReference type="InterPro" id="IPR036597">
    <property type="entry name" value="Fido-like_dom_sf"/>
</dbReference>
<name>A0AAI8GCI9_FERIS</name>
<protein>
    <submittedName>
        <fullName evidence="2">Fic family protein</fullName>
    </submittedName>
</protein>
<dbReference type="AlphaFoldDB" id="A0AAI8GCI9"/>
<dbReference type="Gene3D" id="1.10.3290.10">
    <property type="entry name" value="Fido-like domain"/>
    <property type="match status" value="1"/>
</dbReference>
<feature type="domain" description="Fido" evidence="1">
    <location>
        <begin position="137"/>
        <end position="292"/>
    </location>
</feature>
<evidence type="ECO:0000313" key="2">
    <source>
        <dbReference type="EMBL" id="AMW31995.2"/>
    </source>
</evidence>
<accession>A0AAI8GCI9</accession>
<dbReference type="InterPro" id="IPR003812">
    <property type="entry name" value="Fido"/>
</dbReference>
<dbReference type="SUPFAM" id="SSF140931">
    <property type="entry name" value="Fic-like"/>
    <property type="match status" value="1"/>
</dbReference>
<dbReference type="Pfam" id="PF02661">
    <property type="entry name" value="Fic"/>
    <property type="match status" value="1"/>
</dbReference>
<dbReference type="RefSeq" id="WP_145974430.1">
    <property type="nucleotide sequence ID" value="NZ_CP014334.2"/>
</dbReference>
<dbReference type="KEGG" id="fia:NA23_00650"/>
<evidence type="ECO:0000259" key="1">
    <source>
        <dbReference type="PROSITE" id="PS51459"/>
    </source>
</evidence>
<dbReference type="Proteomes" id="UP000093740">
    <property type="component" value="Chromosome"/>
</dbReference>
<organism evidence="2 3">
    <name type="scientific">Fervidobacterium islandicum</name>
    <dbReference type="NCBI Taxonomy" id="2423"/>
    <lineage>
        <taxon>Bacteria</taxon>
        <taxon>Thermotogati</taxon>
        <taxon>Thermotogota</taxon>
        <taxon>Thermotogae</taxon>
        <taxon>Thermotogales</taxon>
        <taxon>Fervidobacteriaceae</taxon>
        <taxon>Fervidobacterium</taxon>
    </lineage>
</organism>
<dbReference type="PROSITE" id="PS51459">
    <property type="entry name" value="FIDO"/>
    <property type="match status" value="1"/>
</dbReference>
<sequence length="396" mass="45882">MVGKGDGCMAYYSGNLKLIVDWRDDVLMDFVDDLTLEQIEGELLWEEAWHSCALDGVIVPREELDAVKEIAAKRLEYSEKIIEKMLKGKISEKKLSDVLSYSFDDIKPSWAEVIRYYEVAMAMYGMALEMRENVLFLLPKLPRLIHRSLFYGIPGKEKSGEYRKTSSIEDAGVPSLLKELAPKDNIEEFMKIWSEFTRLLFVQRWNYTLDNVEYSHALFMSILPFEYGNGRVGRIIMNMLLLMAKYGNAIISSDEEEKKMYFRGLERGAKVFHEQFVSGQTLPMQLAILYQMRRSSDLIKSIVYGLADSYDILLTYYLKDKLVPLSEFVKQSGKKLSEVQRLVRSRKLIRKKIDGEWYVYSEIAPKSLEEFLGSGRMNTVEKESKQNDGAKKKNKK</sequence>
<proteinExistence type="predicted"/>
<reference evidence="2 3" key="1">
    <citation type="journal article" date="2015" name="Stand. Genomic Sci.">
        <title>Genome sequence of a native-feather degrading extremely thermophilic Eubacterium, Fervidobacterium islandicum AW-1.</title>
        <authorList>
            <person name="Lee Y.J."/>
            <person name="Jeong H."/>
            <person name="Park G.S."/>
            <person name="Kwak Y."/>
            <person name="Lee S.J."/>
            <person name="Lee S.J."/>
            <person name="Park M.K."/>
            <person name="Kim J.Y."/>
            <person name="Kang H.K."/>
            <person name="Shin J.H."/>
            <person name="Lee D.W."/>
        </authorList>
    </citation>
    <scope>NUCLEOTIDE SEQUENCE [LARGE SCALE GENOMIC DNA]</scope>
    <source>
        <strain evidence="2 3">AW-1</strain>
    </source>
</reference>
<keyword evidence="3" id="KW-1185">Reference proteome</keyword>